<dbReference type="Gramene" id="Manes.12G009100.1.v8.1">
    <property type="protein sequence ID" value="Manes.12G009100.1.v8.1.CDS.1"/>
    <property type="gene ID" value="Manes.12G009100.v8.1"/>
</dbReference>
<accession>A0A2C9USJ4</accession>
<dbReference type="PANTHER" id="PTHR36030">
    <property type="entry name" value="CALMODULIN-BINDING DOMAIN-CONTAINING PROTEIN"/>
    <property type="match status" value="1"/>
</dbReference>
<dbReference type="AlphaFoldDB" id="A0A2C9USJ4"/>
<evidence type="ECO:0000256" key="1">
    <source>
        <dbReference type="SAM" id="MobiDB-lite"/>
    </source>
</evidence>
<dbReference type="PANTHER" id="PTHR36030:SF2">
    <property type="entry name" value="DUF4005 DOMAIN-CONTAINING PROTEIN"/>
    <property type="match status" value="1"/>
</dbReference>
<reference evidence="3" key="1">
    <citation type="journal article" date="2016" name="Nat. Biotechnol.">
        <title>Sequencing wild and cultivated cassava and related species reveals extensive interspecific hybridization and genetic diversity.</title>
        <authorList>
            <person name="Bredeson J.V."/>
            <person name="Lyons J.B."/>
            <person name="Prochnik S.E."/>
            <person name="Wu G.A."/>
            <person name="Ha C.M."/>
            <person name="Edsinger-Gonzales E."/>
            <person name="Grimwood J."/>
            <person name="Schmutz J."/>
            <person name="Rabbi I.Y."/>
            <person name="Egesi C."/>
            <person name="Nauluvula P."/>
            <person name="Lebot V."/>
            <person name="Ndunguru J."/>
            <person name="Mkamilo G."/>
            <person name="Bart R.S."/>
            <person name="Setter T.L."/>
            <person name="Gleadow R.M."/>
            <person name="Kulakow P."/>
            <person name="Ferguson M.E."/>
            <person name="Rounsley S."/>
            <person name="Rokhsar D.S."/>
        </authorList>
    </citation>
    <scope>NUCLEOTIDE SEQUENCE [LARGE SCALE GENOMIC DNA]</scope>
    <source>
        <strain evidence="3">cv. AM560-2</strain>
    </source>
</reference>
<protein>
    <submittedName>
        <fullName evidence="2">Uncharacterized protein</fullName>
    </submittedName>
</protein>
<feature type="region of interest" description="Disordered" evidence="1">
    <location>
        <begin position="1"/>
        <end position="80"/>
    </location>
</feature>
<proteinExistence type="predicted"/>
<name>A0A2C9USJ4_MANES</name>
<evidence type="ECO:0000313" key="2">
    <source>
        <dbReference type="EMBL" id="OAY34288.1"/>
    </source>
</evidence>
<keyword evidence="3" id="KW-1185">Reference proteome</keyword>
<dbReference type="EMBL" id="CM004398">
    <property type="protein sequence ID" value="OAY34288.1"/>
    <property type="molecule type" value="Genomic_DNA"/>
</dbReference>
<comment type="caution">
    <text evidence="2">The sequence shown here is derived from an EMBL/GenBank/DDBJ whole genome shotgun (WGS) entry which is preliminary data.</text>
</comment>
<feature type="compositionally biased region" description="Polar residues" evidence="1">
    <location>
        <begin position="54"/>
        <end position="80"/>
    </location>
</feature>
<evidence type="ECO:0000313" key="3">
    <source>
        <dbReference type="Proteomes" id="UP000091857"/>
    </source>
</evidence>
<gene>
    <name evidence="2" type="ORF">MANES_12G009100v8</name>
</gene>
<organism evidence="2 3">
    <name type="scientific">Manihot esculenta</name>
    <name type="common">Cassava</name>
    <name type="synonym">Jatropha manihot</name>
    <dbReference type="NCBI Taxonomy" id="3983"/>
    <lineage>
        <taxon>Eukaryota</taxon>
        <taxon>Viridiplantae</taxon>
        <taxon>Streptophyta</taxon>
        <taxon>Embryophyta</taxon>
        <taxon>Tracheophyta</taxon>
        <taxon>Spermatophyta</taxon>
        <taxon>Magnoliopsida</taxon>
        <taxon>eudicotyledons</taxon>
        <taxon>Gunneridae</taxon>
        <taxon>Pentapetalae</taxon>
        <taxon>rosids</taxon>
        <taxon>fabids</taxon>
        <taxon>Malpighiales</taxon>
        <taxon>Euphorbiaceae</taxon>
        <taxon>Crotonoideae</taxon>
        <taxon>Manihoteae</taxon>
        <taxon>Manihot</taxon>
    </lineage>
</organism>
<dbReference type="Proteomes" id="UP000091857">
    <property type="component" value="Chromosome 12"/>
</dbReference>
<sequence length="142" mass="15626">MESSQKGRGGLFRGKLAKAKTFLRGNSKPYTPLPGQYSSQSDSGDFPSRPSHATPPSTRRVSSGQPSSLPLQYSSKVSPSPYTPCYSSLDFLSTQTVQKRSTAQQRSFHDYGGDENVDVKTASYISYVREGFKVEKVDSEAW</sequence>